<accession>A0A448YEF0</accession>
<dbReference type="OrthoDB" id="1394818at2759"/>
<dbReference type="AlphaFoldDB" id="A0A448YEF0"/>
<dbReference type="EMBL" id="CAACVR010000001">
    <property type="protein sequence ID" value="VEU19315.1"/>
    <property type="molecule type" value="Genomic_DNA"/>
</dbReference>
<feature type="region of interest" description="Disordered" evidence="1">
    <location>
        <begin position="233"/>
        <end position="282"/>
    </location>
</feature>
<feature type="compositionally biased region" description="Low complexity" evidence="1">
    <location>
        <begin position="22"/>
        <end position="56"/>
    </location>
</feature>
<evidence type="ECO:0000256" key="1">
    <source>
        <dbReference type="SAM" id="MobiDB-lite"/>
    </source>
</evidence>
<proteinExistence type="predicted"/>
<feature type="compositionally biased region" description="Low complexity" evidence="1">
    <location>
        <begin position="365"/>
        <end position="377"/>
    </location>
</feature>
<feature type="region of interest" description="Disordered" evidence="1">
    <location>
        <begin position="587"/>
        <end position="608"/>
    </location>
</feature>
<protein>
    <submittedName>
        <fullName evidence="2">DEKNAAC100099</fullName>
    </submittedName>
</protein>
<dbReference type="InParanoid" id="A0A448YEF0"/>
<name>A0A448YEF0_BRENA</name>
<feature type="region of interest" description="Disordered" evidence="1">
    <location>
        <begin position="354"/>
        <end position="380"/>
    </location>
</feature>
<evidence type="ECO:0000313" key="3">
    <source>
        <dbReference type="Proteomes" id="UP000290900"/>
    </source>
</evidence>
<dbReference type="Pfam" id="PF10428">
    <property type="entry name" value="SOG2"/>
    <property type="match status" value="1"/>
</dbReference>
<evidence type="ECO:0000313" key="2">
    <source>
        <dbReference type="EMBL" id="VEU19315.1"/>
    </source>
</evidence>
<feature type="region of interest" description="Disordered" evidence="1">
    <location>
        <begin position="486"/>
        <end position="529"/>
    </location>
</feature>
<feature type="region of interest" description="Disordered" evidence="1">
    <location>
        <begin position="17"/>
        <end position="56"/>
    </location>
</feature>
<feature type="compositionally biased region" description="Polar residues" evidence="1">
    <location>
        <begin position="249"/>
        <end position="265"/>
    </location>
</feature>
<dbReference type="InterPro" id="IPR019487">
    <property type="entry name" value="RAM_signalling_pathway_SOG2"/>
</dbReference>
<feature type="compositionally biased region" description="Basic and acidic residues" evidence="1">
    <location>
        <begin position="595"/>
        <end position="608"/>
    </location>
</feature>
<dbReference type="Proteomes" id="UP000290900">
    <property type="component" value="Unassembled WGS sequence"/>
</dbReference>
<sequence>MKFTTIKTTAVANPALATTQKPASIHPSSASNASSPSLTPSSAATNSTSIPVTSSSVPLPPLPLASLLTAARKFRFIYRECIALIRRLDLDRTVTLHLGAYPAFSTVLEAVERKVAAKEPTGPQLQFSLCTSLVDCITDLRALIGGLEPSRSALDSIDPESLRLAYFSLYSLLVEAVGLCRTLTPQPVRFRRRPSQLAQQQKLLQSPPQQHSQVLKGSPFSALARSKSQQIRSTASAAMLGRAPPPNPQHASQTAAIPSRQSSLSGGPLKRPPLKIDTTVSGVRRQDSELSVGSILIEAAGSSTALNSANPTSSSTMTLTDDEKLYEIIGYTIQESQVVFSQLNTAISKSAINTARDTEEGGEMNSGTNASSSNNGSPDLNHVAQKIKEMTLHCVASMEETKRIKATLMASRSVEQLDEDEQKRLYEETSLFLKSIINILAATKGAIQDIPALNEVRGALSNLTRATKELTIRLETSALKQAVISNSSSSTNLVEQPPLSSIPSVANFQPSGTSHTNTSPTRGTSSILSPVSLAKKTKIDLKDGITMQQYIQDLKAANSGHNEWSPMQTPVTTPLVASIGPAAASAVLPSAGSSHDLEHNPFDKMGKR</sequence>
<dbReference type="STRING" id="13370.A0A448YEF0"/>
<organism evidence="2 3">
    <name type="scientific">Brettanomyces naardenensis</name>
    <name type="common">Yeast</name>
    <dbReference type="NCBI Taxonomy" id="13370"/>
    <lineage>
        <taxon>Eukaryota</taxon>
        <taxon>Fungi</taxon>
        <taxon>Dikarya</taxon>
        <taxon>Ascomycota</taxon>
        <taxon>Saccharomycotina</taxon>
        <taxon>Pichiomycetes</taxon>
        <taxon>Pichiales</taxon>
        <taxon>Pichiaceae</taxon>
        <taxon>Brettanomyces</taxon>
    </lineage>
</organism>
<keyword evidence="3" id="KW-1185">Reference proteome</keyword>
<gene>
    <name evidence="2" type="ORF">BRENAR_LOCUS53</name>
</gene>
<reference evidence="2 3" key="1">
    <citation type="submission" date="2018-12" db="EMBL/GenBank/DDBJ databases">
        <authorList>
            <person name="Tiukova I."/>
            <person name="Dainat J."/>
        </authorList>
    </citation>
    <scope>NUCLEOTIDE SEQUENCE [LARGE SCALE GENOMIC DNA]</scope>
</reference>